<comment type="caution">
    <text evidence="1">The sequence shown here is derived from an EMBL/GenBank/DDBJ whole genome shotgun (WGS) entry which is preliminary data.</text>
</comment>
<reference evidence="1" key="1">
    <citation type="journal article" date="2014" name="Front. Microbiol.">
        <title>High frequency of phylogenetically diverse reductive dehalogenase-homologous genes in deep subseafloor sedimentary metagenomes.</title>
        <authorList>
            <person name="Kawai M."/>
            <person name="Futagami T."/>
            <person name="Toyoda A."/>
            <person name="Takaki Y."/>
            <person name="Nishi S."/>
            <person name="Hori S."/>
            <person name="Arai W."/>
            <person name="Tsubouchi T."/>
            <person name="Morono Y."/>
            <person name="Uchiyama I."/>
            <person name="Ito T."/>
            <person name="Fujiyama A."/>
            <person name="Inagaki F."/>
            <person name="Takami H."/>
        </authorList>
    </citation>
    <scope>NUCLEOTIDE SEQUENCE</scope>
    <source>
        <strain evidence="1">Expedition CK06-06</strain>
    </source>
</reference>
<protein>
    <submittedName>
        <fullName evidence="1">Uncharacterized protein</fullName>
    </submittedName>
</protein>
<dbReference type="AlphaFoldDB" id="X0T5F2"/>
<accession>X0T5F2</accession>
<sequence length="133" mass="14427">MGTEIERLSVLIEANTKSYERSMQRLERKTSKAMNASARSVKRLNAGMGRLTTGAKRFAAVAAVAFITRDVKRYADVWTEAGNKMRAAGEIAGRSGRSLSAINALANQSRSGLEDTVDLYAKLLRSTKAVAES</sequence>
<proteinExistence type="predicted"/>
<feature type="non-terminal residue" evidence="1">
    <location>
        <position position="133"/>
    </location>
</feature>
<evidence type="ECO:0000313" key="1">
    <source>
        <dbReference type="EMBL" id="GAF71305.1"/>
    </source>
</evidence>
<organism evidence="1">
    <name type="scientific">marine sediment metagenome</name>
    <dbReference type="NCBI Taxonomy" id="412755"/>
    <lineage>
        <taxon>unclassified sequences</taxon>
        <taxon>metagenomes</taxon>
        <taxon>ecological metagenomes</taxon>
    </lineage>
</organism>
<dbReference type="EMBL" id="BARS01002688">
    <property type="protein sequence ID" value="GAF71305.1"/>
    <property type="molecule type" value="Genomic_DNA"/>
</dbReference>
<gene>
    <name evidence="1" type="ORF">S01H1_05159</name>
</gene>
<name>X0T5F2_9ZZZZ</name>